<evidence type="ECO:0000256" key="1">
    <source>
        <dbReference type="ARBA" id="ARBA00004127"/>
    </source>
</evidence>
<dbReference type="Pfam" id="PF02656">
    <property type="entry name" value="DUF202"/>
    <property type="match status" value="1"/>
</dbReference>
<dbReference type="GO" id="GO:0012505">
    <property type="term" value="C:endomembrane system"/>
    <property type="evidence" value="ECO:0007669"/>
    <property type="project" value="UniProtKB-SubCell"/>
</dbReference>
<evidence type="ECO:0000256" key="4">
    <source>
        <dbReference type="ARBA" id="ARBA00023136"/>
    </source>
</evidence>
<keyword evidence="3 5" id="KW-1133">Transmembrane helix</keyword>
<protein>
    <recommendedName>
        <fullName evidence="6">DUF202 domain-containing protein</fullName>
    </recommendedName>
</protein>
<keyword evidence="2 5" id="KW-0812">Transmembrane</keyword>
<dbReference type="AlphaFoldDB" id="A0A1H9X104"/>
<dbReference type="STRING" id="587636.SAMN05216199_3303"/>
<reference evidence="8" key="1">
    <citation type="submission" date="2016-10" db="EMBL/GenBank/DDBJ databases">
        <authorList>
            <person name="Varghese N."/>
            <person name="Submissions S."/>
        </authorList>
    </citation>
    <scope>NUCLEOTIDE SEQUENCE [LARGE SCALE GENOMIC DNA]</scope>
    <source>
        <strain evidence="8">CGMCC 1.6963</strain>
    </source>
</reference>
<evidence type="ECO:0000256" key="2">
    <source>
        <dbReference type="ARBA" id="ARBA00022692"/>
    </source>
</evidence>
<comment type="subcellular location">
    <subcellularLocation>
        <location evidence="1">Endomembrane system</location>
        <topology evidence="1">Multi-pass membrane protein</topology>
    </subcellularLocation>
</comment>
<feature type="transmembrane region" description="Helical" evidence="5">
    <location>
        <begin position="44"/>
        <end position="63"/>
    </location>
</feature>
<evidence type="ECO:0000313" key="7">
    <source>
        <dbReference type="EMBL" id="SES39711.1"/>
    </source>
</evidence>
<evidence type="ECO:0000256" key="5">
    <source>
        <dbReference type="SAM" id="Phobius"/>
    </source>
</evidence>
<organism evidence="7 8">
    <name type="scientific">Pedococcus cremeus</name>
    <dbReference type="NCBI Taxonomy" id="587636"/>
    <lineage>
        <taxon>Bacteria</taxon>
        <taxon>Bacillati</taxon>
        <taxon>Actinomycetota</taxon>
        <taxon>Actinomycetes</taxon>
        <taxon>Micrococcales</taxon>
        <taxon>Intrasporangiaceae</taxon>
        <taxon>Pedococcus</taxon>
    </lineage>
</organism>
<keyword evidence="8" id="KW-1185">Reference proteome</keyword>
<keyword evidence="4 5" id="KW-0472">Membrane</keyword>
<feature type="transmembrane region" description="Helical" evidence="5">
    <location>
        <begin position="21"/>
        <end position="38"/>
    </location>
</feature>
<evidence type="ECO:0000259" key="6">
    <source>
        <dbReference type="Pfam" id="PF02656"/>
    </source>
</evidence>
<feature type="domain" description="DUF202" evidence="6">
    <location>
        <begin position="7"/>
        <end position="66"/>
    </location>
</feature>
<dbReference type="Proteomes" id="UP000199019">
    <property type="component" value="Unassembled WGS sequence"/>
</dbReference>
<name>A0A1H9X104_9MICO</name>
<sequence>MSRIPERQALQPERTSLSWQRTALTAMVLLVPVVVVAARLESWWLVAIGSVVAMGCAVLVLGVRHRFDQLRDDSHSYSPFPVMVRVAVVTVLGALGGVAAAVAVMLRPG</sequence>
<accession>A0A1H9X104</accession>
<evidence type="ECO:0000256" key="3">
    <source>
        <dbReference type="ARBA" id="ARBA00022989"/>
    </source>
</evidence>
<proteinExistence type="predicted"/>
<dbReference type="OrthoDB" id="4872407at2"/>
<dbReference type="RefSeq" id="WP_143056252.1">
    <property type="nucleotide sequence ID" value="NZ_FOHB01000006.1"/>
</dbReference>
<dbReference type="EMBL" id="FOHB01000006">
    <property type="protein sequence ID" value="SES39711.1"/>
    <property type="molecule type" value="Genomic_DNA"/>
</dbReference>
<feature type="transmembrane region" description="Helical" evidence="5">
    <location>
        <begin position="84"/>
        <end position="106"/>
    </location>
</feature>
<gene>
    <name evidence="7" type="ORF">SAMN05216199_3303</name>
</gene>
<dbReference type="InterPro" id="IPR003807">
    <property type="entry name" value="DUF202"/>
</dbReference>
<evidence type="ECO:0000313" key="8">
    <source>
        <dbReference type="Proteomes" id="UP000199019"/>
    </source>
</evidence>